<evidence type="ECO:0000313" key="4">
    <source>
        <dbReference type="Proteomes" id="UP000663828"/>
    </source>
</evidence>
<name>A0A813ZQT8_ADIRI</name>
<comment type="caution">
    <text evidence="2">The sequence shown here is derived from an EMBL/GenBank/DDBJ whole genome shotgun (WGS) entry which is preliminary data.</text>
</comment>
<keyword evidence="4" id="KW-1185">Reference proteome</keyword>
<dbReference type="Proteomes" id="UP000663852">
    <property type="component" value="Unassembled WGS sequence"/>
</dbReference>
<organism evidence="2 5">
    <name type="scientific">Adineta ricciae</name>
    <name type="common">Rotifer</name>
    <dbReference type="NCBI Taxonomy" id="249248"/>
    <lineage>
        <taxon>Eukaryota</taxon>
        <taxon>Metazoa</taxon>
        <taxon>Spiralia</taxon>
        <taxon>Gnathifera</taxon>
        <taxon>Rotifera</taxon>
        <taxon>Eurotatoria</taxon>
        <taxon>Bdelloidea</taxon>
        <taxon>Adinetida</taxon>
        <taxon>Adinetidae</taxon>
        <taxon>Adineta</taxon>
    </lineage>
</organism>
<dbReference type="PANTHER" id="PTHR36168:SF1">
    <property type="entry name" value="ORC1-LIKE AAA ATPASE DOMAIN-CONTAINING PROTEIN"/>
    <property type="match status" value="1"/>
</dbReference>
<dbReference type="OrthoDB" id="511599at2759"/>
<dbReference type="Pfam" id="PF13191">
    <property type="entry name" value="AAA_16"/>
    <property type="match status" value="1"/>
</dbReference>
<sequence>MYLRHVFSSVKRLILPRVQVNSKTINQSIYRTLAHAHKNKLEISEVRKAPTEEADDGNELKAVVEATAARKAREKAEWERLSFVEKIVKKFFPSQINSIAILIVAGVGYVIYEQVKNDYEIKHTFSNGSCPNFKFKEEQLLERRTLLDQLIKIVTPAPDKLVSSYYIVLGEHGVGKSTLIRQAAREVGPGVVYVDVPSNVEKFGFAFARAIRFNFKEHIRLSTWIESKMFGSPPDDGKEASWERVLQTFEKYALNYKKKYGSVPVLIFDSCDSLANKDPKMLEILQDTAKTAIDDSAWITVFITSVGNAPEQMEGRSSITRASSFIEISDLTKDEAMTYLIEKRGLSKDMAQSIYDLFGGRIKSLQNAASKLDSGVPFEVIRRSTLQDTARRIEKIKCRATTQEQTFLFNVLCGLLNQPELTVDQLIELESDVTVRQKILDELRNETLLIRSVAAGSFIYHSQTIRVCVEEYYKDKCLHCNAKEM</sequence>
<dbReference type="PANTHER" id="PTHR36168">
    <property type="entry name" value="CHROMOSOME 1, WHOLE GENOME SHOTGUN SEQUENCE"/>
    <property type="match status" value="1"/>
</dbReference>
<dbReference type="EMBL" id="CAJNOJ010000033">
    <property type="protein sequence ID" value="CAF0902159.1"/>
    <property type="molecule type" value="Genomic_DNA"/>
</dbReference>
<proteinExistence type="predicted"/>
<protein>
    <recommendedName>
        <fullName evidence="1">AAA+ ATPase domain-containing protein</fullName>
    </recommendedName>
</protein>
<evidence type="ECO:0000259" key="1">
    <source>
        <dbReference type="SMART" id="SM00382"/>
    </source>
</evidence>
<feature type="domain" description="AAA+ ATPase" evidence="1">
    <location>
        <begin position="162"/>
        <end position="346"/>
    </location>
</feature>
<dbReference type="InterPro" id="IPR027417">
    <property type="entry name" value="P-loop_NTPase"/>
</dbReference>
<evidence type="ECO:0000313" key="3">
    <source>
        <dbReference type="EMBL" id="CAF1413717.1"/>
    </source>
</evidence>
<dbReference type="SUPFAM" id="SSF52540">
    <property type="entry name" value="P-loop containing nucleoside triphosphate hydrolases"/>
    <property type="match status" value="1"/>
</dbReference>
<dbReference type="InterPro" id="IPR041664">
    <property type="entry name" value="AAA_16"/>
</dbReference>
<dbReference type="EMBL" id="CAJNOR010003436">
    <property type="protein sequence ID" value="CAF1413717.1"/>
    <property type="molecule type" value="Genomic_DNA"/>
</dbReference>
<evidence type="ECO:0000313" key="2">
    <source>
        <dbReference type="EMBL" id="CAF0902159.1"/>
    </source>
</evidence>
<dbReference type="Proteomes" id="UP000663828">
    <property type="component" value="Unassembled WGS sequence"/>
</dbReference>
<dbReference type="Gene3D" id="3.40.50.300">
    <property type="entry name" value="P-loop containing nucleotide triphosphate hydrolases"/>
    <property type="match status" value="1"/>
</dbReference>
<gene>
    <name evidence="2" type="ORF">EDS130_LOCUS9837</name>
    <name evidence="3" type="ORF">XAT740_LOCUS34818</name>
</gene>
<evidence type="ECO:0000313" key="5">
    <source>
        <dbReference type="Proteomes" id="UP000663852"/>
    </source>
</evidence>
<accession>A0A813ZQT8</accession>
<dbReference type="SMART" id="SM00382">
    <property type="entry name" value="AAA"/>
    <property type="match status" value="1"/>
</dbReference>
<dbReference type="AlphaFoldDB" id="A0A813ZQT8"/>
<dbReference type="InterPro" id="IPR003593">
    <property type="entry name" value="AAA+_ATPase"/>
</dbReference>
<reference evidence="2" key="1">
    <citation type="submission" date="2021-02" db="EMBL/GenBank/DDBJ databases">
        <authorList>
            <person name="Nowell W R."/>
        </authorList>
    </citation>
    <scope>NUCLEOTIDE SEQUENCE</scope>
</reference>